<organism evidence="3">
    <name type="scientific">Candidatus Methanogaster sp. ANME-2c ERB4</name>
    <dbReference type="NCBI Taxonomy" id="2759911"/>
    <lineage>
        <taxon>Archaea</taxon>
        <taxon>Methanobacteriati</taxon>
        <taxon>Methanobacteriota</taxon>
        <taxon>Stenosarchaea group</taxon>
        <taxon>Methanomicrobia</taxon>
        <taxon>Methanosarcinales</taxon>
        <taxon>ANME-2 cluster</taxon>
        <taxon>Candidatus Methanogasteraceae</taxon>
        <taxon>Candidatus Methanogaster</taxon>
    </lineage>
</organism>
<dbReference type="InterPro" id="IPR036390">
    <property type="entry name" value="WH_DNA-bd_sf"/>
</dbReference>
<protein>
    <recommendedName>
        <fullName evidence="4">ATPase domain-containing protein</fullName>
    </recommendedName>
</protein>
<evidence type="ECO:0008006" key="4">
    <source>
        <dbReference type="Google" id="ProtNLM"/>
    </source>
</evidence>
<dbReference type="PANTHER" id="PTHR34704">
    <property type="entry name" value="ATPASE"/>
    <property type="match status" value="1"/>
</dbReference>
<dbReference type="PANTHER" id="PTHR34704:SF1">
    <property type="entry name" value="ATPASE"/>
    <property type="match status" value="1"/>
</dbReference>
<dbReference type="SUPFAM" id="SSF52980">
    <property type="entry name" value="Restriction endonuclease-like"/>
    <property type="match status" value="1"/>
</dbReference>
<reference evidence="3" key="1">
    <citation type="submission" date="2020-06" db="EMBL/GenBank/DDBJ databases">
        <title>Unique genomic features of the anaerobic methanotrophic archaea.</title>
        <authorList>
            <person name="Chadwick G.L."/>
            <person name="Skennerton C.T."/>
            <person name="Laso-Perez R."/>
            <person name="Leu A.O."/>
            <person name="Speth D.R."/>
            <person name="Yu H."/>
            <person name="Morgan-Lang C."/>
            <person name="Hatzenpichler R."/>
            <person name="Goudeau D."/>
            <person name="Malmstrom R."/>
            <person name="Brazelton W.J."/>
            <person name="Woyke T."/>
            <person name="Hallam S.J."/>
            <person name="Tyson G.W."/>
            <person name="Wegener G."/>
            <person name="Boetius A."/>
            <person name="Orphan V."/>
        </authorList>
    </citation>
    <scope>NUCLEOTIDE SEQUENCE</scope>
</reference>
<sequence length="496" mass="57841">MHSGWGQARHDNCVGTILPYGLTVPPQAIYSTLSSIILMSVFIDRERELSLLKERSSSDRAEFVVIYGRRRIGKSELIDQFIKDNGIRLLAREESKTLQLRIFAEKLGEFFSDELLKKTEFKGWDGFFEYLYGKSDERIIVAIDEFPYLTKEDPAISSILQDYWDNKLTKTKIFLILCGSSISMMESKVMGYESPLYGRRTGQLLLKQIRFTHTLDYVGNFERAVEFYSVFGGTPAYIIETDPKKDIFTNIEDNILREDSFLYRDVEFVLRQELTEPRYYFSILLSIAKGNHRIGLIANDTGISISIVNKYLSILSDLQLVYRMVPVTESHKSRKGMHFLADNLFDFWFRFVYPAMEEIEKGRGRMVAEGIKPQFNQYVGKHFEAIVQEILEVLNERELLPFRFTKIGRWWHKEKEIDVVALNEGIKSTIFCECKWRDNVDAPEIIRDLRGKSGFVPVGSEKEYYMVFAKSFRKRAEEEDVILYDLEDMARLLMAQ</sequence>
<dbReference type="InterPro" id="IPR011335">
    <property type="entry name" value="Restrct_endonuc-II-like"/>
</dbReference>
<dbReference type="SUPFAM" id="SSF52540">
    <property type="entry name" value="P-loop containing nucleoside triphosphate hydrolases"/>
    <property type="match status" value="1"/>
</dbReference>
<dbReference type="InterPro" id="IPR004256">
    <property type="entry name" value="DUF234"/>
</dbReference>
<dbReference type="InterPro" id="IPR011579">
    <property type="entry name" value="ATPase_dom"/>
</dbReference>
<gene>
    <name evidence="3" type="ORF">FLPJBPEJ_00010</name>
</gene>
<dbReference type="InterPro" id="IPR027417">
    <property type="entry name" value="P-loop_NTPase"/>
</dbReference>
<evidence type="ECO:0000259" key="2">
    <source>
        <dbReference type="Pfam" id="PF03008"/>
    </source>
</evidence>
<feature type="domain" description="DUF234" evidence="2">
    <location>
        <begin position="348"/>
        <end position="440"/>
    </location>
</feature>
<dbReference type="Gene3D" id="3.40.50.300">
    <property type="entry name" value="P-loop containing nucleotide triphosphate hydrolases"/>
    <property type="match status" value="1"/>
</dbReference>
<dbReference type="SUPFAM" id="SSF46785">
    <property type="entry name" value="Winged helix' DNA-binding domain"/>
    <property type="match status" value="1"/>
</dbReference>
<evidence type="ECO:0000259" key="1">
    <source>
        <dbReference type="Pfam" id="PF01637"/>
    </source>
</evidence>
<dbReference type="Pfam" id="PF03008">
    <property type="entry name" value="DUF234"/>
    <property type="match status" value="1"/>
</dbReference>
<accession>A0A7G9YGN2</accession>
<feature type="domain" description="ATPase" evidence="1">
    <location>
        <begin position="42"/>
        <end position="240"/>
    </location>
</feature>
<dbReference type="EMBL" id="MT631243">
    <property type="protein sequence ID" value="QNO47166.1"/>
    <property type="molecule type" value="Genomic_DNA"/>
</dbReference>
<dbReference type="AlphaFoldDB" id="A0A7G9YGN2"/>
<evidence type="ECO:0000313" key="3">
    <source>
        <dbReference type="EMBL" id="QNO47166.1"/>
    </source>
</evidence>
<dbReference type="GO" id="GO:0005524">
    <property type="term" value="F:ATP binding"/>
    <property type="evidence" value="ECO:0007669"/>
    <property type="project" value="InterPro"/>
</dbReference>
<name>A0A7G9YGN2_9EURY</name>
<proteinExistence type="predicted"/>
<dbReference type="Pfam" id="PF01637">
    <property type="entry name" value="ATPase_2"/>
    <property type="match status" value="1"/>
</dbReference>